<dbReference type="EMBL" id="LT598496">
    <property type="protein sequence ID" value="SBV27926.1"/>
    <property type="molecule type" value="Genomic_DNA"/>
</dbReference>
<dbReference type="RefSeq" id="WP_091592136.1">
    <property type="nucleotide sequence ID" value="NZ_JBHRWG010000004.1"/>
</dbReference>
<keyword evidence="2" id="KW-1185">Reference proteome</keyword>
<protein>
    <submittedName>
        <fullName evidence="1">Uncharacterized protein</fullName>
    </submittedName>
</protein>
<sequence length="164" mass="18566">MANLPPLTAALAERVPIEDFMLAALRESLPDIEVVTQIRKNQTFPVVLVRRLPTFYFFEGDERFLEQADVAVHAFASDPDGDRDAAIISDAVRVALRDAWLNGWGNADIGWLRGFQTLSPARRQPDWATASGPVQYADLPSNTWRYEGRYRLTVRKPTNHPYPL</sequence>
<evidence type="ECO:0000313" key="1">
    <source>
        <dbReference type="EMBL" id="SBV27926.1"/>
    </source>
</evidence>
<accession>A0A1C3N5V5</accession>
<dbReference type="Proteomes" id="UP000199393">
    <property type="component" value="Chromosome I"/>
</dbReference>
<proteinExistence type="predicted"/>
<gene>
    <name evidence="1" type="ORF">GA0070620_3457</name>
</gene>
<evidence type="ECO:0000313" key="2">
    <source>
        <dbReference type="Proteomes" id="UP000199393"/>
    </source>
</evidence>
<name>A0A1C3N5V5_9ACTN</name>
<organism evidence="1 2">
    <name type="scientific">Micromonospora krabiensis</name>
    <dbReference type="NCBI Taxonomy" id="307121"/>
    <lineage>
        <taxon>Bacteria</taxon>
        <taxon>Bacillati</taxon>
        <taxon>Actinomycetota</taxon>
        <taxon>Actinomycetes</taxon>
        <taxon>Micromonosporales</taxon>
        <taxon>Micromonosporaceae</taxon>
        <taxon>Micromonospora</taxon>
    </lineage>
</organism>
<dbReference type="STRING" id="307121.GA0070620_3457"/>
<reference evidence="2" key="1">
    <citation type="submission" date="2016-06" db="EMBL/GenBank/DDBJ databases">
        <authorList>
            <person name="Varghese N."/>
        </authorList>
    </citation>
    <scope>NUCLEOTIDE SEQUENCE [LARGE SCALE GENOMIC DNA]</scope>
    <source>
        <strain evidence="2">DSM 45344</strain>
    </source>
</reference>
<dbReference type="PATRIC" id="fig|307121.4.peg.3528"/>
<dbReference type="OrthoDB" id="5145269at2"/>
<dbReference type="AlphaFoldDB" id="A0A1C3N5V5"/>